<proteinExistence type="predicted"/>
<evidence type="ECO:0000256" key="1">
    <source>
        <dbReference type="SAM" id="Coils"/>
    </source>
</evidence>
<evidence type="ECO:0000256" key="2">
    <source>
        <dbReference type="SAM" id="MobiDB-lite"/>
    </source>
</evidence>
<dbReference type="OrthoDB" id="676657at2759"/>
<evidence type="ECO:0000313" key="4">
    <source>
        <dbReference type="Proteomes" id="UP000623129"/>
    </source>
</evidence>
<keyword evidence="1" id="KW-0175">Coiled coil</keyword>
<accession>A0A833QJE6</accession>
<feature type="coiled-coil region" evidence="1">
    <location>
        <begin position="33"/>
        <end position="121"/>
    </location>
</feature>
<dbReference type="Proteomes" id="UP000623129">
    <property type="component" value="Unassembled WGS sequence"/>
</dbReference>
<keyword evidence="4" id="KW-1185">Reference proteome</keyword>
<dbReference type="PANTHER" id="PTHR31071">
    <property type="entry name" value="GB|AAF24581.1"/>
    <property type="match status" value="1"/>
</dbReference>
<organism evidence="3 4">
    <name type="scientific">Carex littledalei</name>
    <dbReference type="NCBI Taxonomy" id="544730"/>
    <lineage>
        <taxon>Eukaryota</taxon>
        <taxon>Viridiplantae</taxon>
        <taxon>Streptophyta</taxon>
        <taxon>Embryophyta</taxon>
        <taxon>Tracheophyta</taxon>
        <taxon>Spermatophyta</taxon>
        <taxon>Magnoliopsida</taxon>
        <taxon>Liliopsida</taxon>
        <taxon>Poales</taxon>
        <taxon>Cyperaceae</taxon>
        <taxon>Cyperoideae</taxon>
        <taxon>Cariceae</taxon>
        <taxon>Carex</taxon>
        <taxon>Carex subgen. Euthyceras</taxon>
    </lineage>
</organism>
<sequence length="298" mass="35636">MEKSILEATGELERERRSRERVERVCKELVRGIGDDRAEVEELKRQTVNLQDELEREREILQVELDKEREMLQIADEWREERVQMKLSEARCQFEEKNTAIDELRNELEAYLVSRKQQESKIATREKFKREDEIFHEERIHFKFQEKAINQSRNEMEYLSSEKDGEIDIQGELEDENENMCRESSSLEFEEKNKAIDQLRNELETFINAKIQKGEICNEREFEGEDENLHERETDSGDDSDLQSIELDMENGMQWDFEKMREEGSVLAKLPSRGTVVQIIKNYWVLSENETKKKMQNK</sequence>
<gene>
    <name evidence="3" type="ORF">FCM35_KLT12395</name>
</gene>
<reference evidence="3" key="1">
    <citation type="submission" date="2020-01" db="EMBL/GenBank/DDBJ databases">
        <title>Genome sequence of Kobresia littledalei, the first chromosome-level genome in the family Cyperaceae.</title>
        <authorList>
            <person name="Qu G."/>
        </authorList>
    </citation>
    <scope>NUCLEOTIDE SEQUENCE</scope>
    <source>
        <strain evidence="3">C.B.Clarke</strain>
        <tissue evidence="3">Leaf</tissue>
    </source>
</reference>
<feature type="compositionally biased region" description="Basic and acidic residues" evidence="2">
    <location>
        <begin position="218"/>
        <end position="235"/>
    </location>
</feature>
<evidence type="ECO:0000313" key="3">
    <source>
        <dbReference type="EMBL" id="KAF3323664.1"/>
    </source>
</evidence>
<comment type="caution">
    <text evidence="3">The sequence shown here is derived from an EMBL/GenBank/DDBJ whole genome shotgun (WGS) entry which is preliminary data.</text>
</comment>
<protein>
    <submittedName>
        <fullName evidence="3">Uncharacterized protein</fullName>
    </submittedName>
</protein>
<dbReference type="EMBL" id="SWLB01000023">
    <property type="protein sequence ID" value="KAF3323664.1"/>
    <property type="molecule type" value="Genomic_DNA"/>
</dbReference>
<feature type="region of interest" description="Disordered" evidence="2">
    <location>
        <begin position="218"/>
        <end position="242"/>
    </location>
</feature>
<name>A0A833QJE6_9POAL</name>
<dbReference type="InterPro" id="IPR043424">
    <property type="entry name" value="BLT-like"/>
</dbReference>
<feature type="coiled-coil region" evidence="1">
    <location>
        <begin position="182"/>
        <end position="209"/>
    </location>
</feature>
<dbReference type="PANTHER" id="PTHR31071:SF7">
    <property type="entry name" value="OS04G0382800 PROTEIN"/>
    <property type="match status" value="1"/>
</dbReference>
<dbReference type="AlphaFoldDB" id="A0A833QJE6"/>